<name>A0AAV4UNX4_CAEEX</name>
<evidence type="ECO:0000313" key="1">
    <source>
        <dbReference type="EMBL" id="GIY59556.1"/>
    </source>
</evidence>
<accession>A0AAV4UNX4</accession>
<keyword evidence="2" id="KW-1185">Reference proteome</keyword>
<protein>
    <submittedName>
        <fullName evidence="1">Uncharacterized protein</fullName>
    </submittedName>
</protein>
<proteinExistence type="predicted"/>
<dbReference type="EMBL" id="BPLR01013215">
    <property type="protein sequence ID" value="GIY59556.1"/>
    <property type="molecule type" value="Genomic_DNA"/>
</dbReference>
<reference evidence="1 2" key="1">
    <citation type="submission" date="2021-06" db="EMBL/GenBank/DDBJ databases">
        <title>Caerostris extrusa draft genome.</title>
        <authorList>
            <person name="Kono N."/>
            <person name="Arakawa K."/>
        </authorList>
    </citation>
    <scope>NUCLEOTIDE SEQUENCE [LARGE SCALE GENOMIC DNA]</scope>
</reference>
<dbReference type="AlphaFoldDB" id="A0AAV4UNX4"/>
<dbReference type="Proteomes" id="UP001054945">
    <property type="component" value="Unassembled WGS sequence"/>
</dbReference>
<organism evidence="1 2">
    <name type="scientific">Caerostris extrusa</name>
    <name type="common">Bark spider</name>
    <name type="synonym">Caerostris bankana</name>
    <dbReference type="NCBI Taxonomy" id="172846"/>
    <lineage>
        <taxon>Eukaryota</taxon>
        <taxon>Metazoa</taxon>
        <taxon>Ecdysozoa</taxon>
        <taxon>Arthropoda</taxon>
        <taxon>Chelicerata</taxon>
        <taxon>Arachnida</taxon>
        <taxon>Araneae</taxon>
        <taxon>Araneomorphae</taxon>
        <taxon>Entelegynae</taxon>
        <taxon>Araneoidea</taxon>
        <taxon>Araneidae</taxon>
        <taxon>Caerostris</taxon>
    </lineage>
</organism>
<sequence>MRYLFHEKKKKTVHRKQKTFTLRLKTKTPSCLCGMSSFPSTDLTAHVKLRAWFLAAYLTNESLHNPFLHGQPDPACSIDKEFRFCKNGSLKNFGKVNDPLSSHPLSSGKAEGGVVMLERVATFGFQLRTRRLDACQLTALLQLDGAGLR</sequence>
<gene>
    <name evidence="1" type="ORF">CEXT_369771</name>
</gene>
<comment type="caution">
    <text evidence="1">The sequence shown here is derived from an EMBL/GenBank/DDBJ whole genome shotgun (WGS) entry which is preliminary data.</text>
</comment>
<evidence type="ECO:0000313" key="2">
    <source>
        <dbReference type="Proteomes" id="UP001054945"/>
    </source>
</evidence>